<evidence type="ECO:0000256" key="3">
    <source>
        <dbReference type="ARBA" id="ARBA00022801"/>
    </source>
</evidence>
<dbReference type="GO" id="GO:0008233">
    <property type="term" value="F:peptidase activity"/>
    <property type="evidence" value="ECO:0007669"/>
    <property type="project" value="UniProtKB-KW"/>
</dbReference>
<dbReference type="GO" id="GO:0006508">
    <property type="term" value="P:proteolysis"/>
    <property type="evidence" value="ECO:0007669"/>
    <property type="project" value="UniProtKB-KW"/>
</dbReference>
<dbReference type="Proteomes" id="UP000003250">
    <property type="component" value="Unassembled WGS sequence"/>
</dbReference>
<name>H0I1W2_9HYPH</name>
<reference evidence="4 5" key="1">
    <citation type="journal article" date="2012" name="J. Bacteriol.">
        <title>Draft Genome Sequence of Mesorhizobium alhagi CCNWXJ12-2T, a Novel Salt-Resistant Species Isolated from the Desert of Northwestern China.</title>
        <authorList>
            <person name="Zhou M."/>
            <person name="Chen W."/>
            <person name="Chen H."/>
            <person name="Wei G."/>
        </authorList>
    </citation>
    <scope>NUCLEOTIDE SEQUENCE [LARGE SCALE GENOMIC DNA]</scope>
    <source>
        <strain evidence="4 5">CCNWXJ12-2</strain>
    </source>
</reference>
<dbReference type="RefSeq" id="WP_008840019.1">
    <property type="nucleotide sequence ID" value="NZ_AHAM01000292.1"/>
</dbReference>
<dbReference type="Gene3D" id="3.40.630.10">
    <property type="entry name" value="Zn peptidases"/>
    <property type="match status" value="1"/>
</dbReference>
<dbReference type="InterPro" id="IPR051458">
    <property type="entry name" value="Cyt/Met_Dipeptidase"/>
</dbReference>
<sequence>MPCTRRKELDVTTRDGAMARINNYLASGAFEEELGRMIAFETESQEPAKRRELRRYLVDEIAPKLDALGFTSQILQNPVDPGVPFLLAERIEDPALETILVYGHGDVIRAQTEQWREGLHPFRLVREGDRLYGRGTADNKGQHCINIAALRAVIAEKGRLDFNCKIIIEMGEECGSPGLAELFRQNRDLFAADVLIASDGPRLHPERPTLFMGSRGAINFDLVVDLREGAHHSGNWGGLLRDPAIVLAHALASIVDRRGQIQIPEWRPTSLTPAVREVLKDCPVGGYDGPKIDPDWGEESLTPSERVFGWNSFAVLAQSSGVPEAPVNAISARAKAHCQLRYVVGTQPDDILPALRRHLDRHGFTDVEIVPADRGFFRATRLDPNHPWVTRVKESIARTTGKKPAVLPNLAGSLPNETFAEILGLATVWVPHSYPGCSQHAPNEHALVSMTEEALTMMTGLFWDIGERRSSTFS</sequence>
<evidence type="ECO:0000256" key="1">
    <source>
        <dbReference type="ARBA" id="ARBA00022670"/>
    </source>
</evidence>
<proteinExistence type="predicted"/>
<dbReference type="Pfam" id="PF01546">
    <property type="entry name" value="Peptidase_M20"/>
    <property type="match status" value="1"/>
</dbReference>
<evidence type="ECO:0000313" key="4">
    <source>
        <dbReference type="EMBL" id="EHK53007.1"/>
    </source>
</evidence>
<gene>
    <name evidence="4" type="ORF">MAXJ12_32289</name>
</gene>
<keyword evidence="1" id="KW-0645">Protease</keyword>
<dbReference type="PANTHER" id="PTHR43270:SF12">
    <property type="entry name" value="SUCCINYL-DIAMINOPIMELATE DESUCCINYLASE"/>
    <property type="match status" value="1"/>
</dbReference>
<dbReference type="PANTHER" id="PTHR43270">
    <property type="entry name" value="BETA-ALA-HIS DIPEPTIDASE"/>
    <property type="match status" value="1"/>
</dbReference>
<dbReference type="AlphaFoldDB" id="H0I1W2"/>
<dbReference type="OrthoDB" id="9761532at2"/>
<keyword evidence="3" id="KW-0378">Hydrolase</keyword>
<evidence type="ECO:0000256" key="2">
    <source>
        <dbReference type="ARBA" id="ARBA00022723"/>
    </source>
</evidence>
<dbReference type="NCBIfam" id="NF005478">
    <property type="entry name" value="PRK07079.1"/>
    <property type="match status" value="1"/>
</dbReference>
<protein>
    <submittedName>
        <fullName evidence="4">Uncharacterized protein</fullName>
    </submittedName>
</protein>
<dbReference type="GO" id="GO:0046872">
    <property type="term" value="F:metal ion binding"/>
    <property type="evidence" value="ECO:0007669"/>
    <property type="project" value="UniProtKB-KW"/>
</dbReference>
<evidence type="ECO:0000313" key="5">
    <source>
        <dbReference type="Proteomes" id="UP000003250"/>
    </source>
</evidence>
<dbReference type="SUPFAM" id="SSF53187">
    <property type="entry name" value="Zn-dependent exopeptidases"/>
    <property type="match status" value="1"/>
</dbReference>
<dbReference type="InterPro" id="IPR002933">
    <property type="entry name" value="Peptidase_M20"/>
</dbReference>
<keyword evidence="5" id="KW-1185">Reference proteome</keyword>
<dbReference type="Gene3D" id="3.30.70.360">
    <property type="match status" value="1"/>
</dbReference>
<organism evidence="4 5">
    <name type="scientific">Mesorhizobium alhagi CCNWXJ12-2</name>
    <dbReference type="NCBI Taxonomy" id="1107882"/>
    <lineage>
        <taxon>Bacteria</taxon>
        <taxon>Pseudomonadati</taxon>
        <taxon>Pseudomonadota</taxon>
        <taxon>Alphaproteobacteria</taxon>
        <taxon>Hyphomicrobiales</taxon>
        <taxon>Phyllobacteriaceae</taxon>
        <taxon>Allomesorhizobium</taxon>
    </lineage>
</organism>
<accession>H0I1W2</accession>
<dbReference type="PATRIC" id="fig|1107882.3.peg.6243"/>
<keyword evidence="2" id="KW-0479">Metal-binding</keyword>
<dbReference type="EMBL" id="AHAM01000292">
    <property type="protein sequence ID" value="EHK53007.1"/>
    <property type="molecule type" value="Genomic_DNA"/>
</dbReference>